<keyword evidence="3" id="KW-0648">Protein biosynthesis</keyword>
<accession>T1A406</accession>
<dbReference type="GO" id="GO:0003743">
    <property type="term" value="F:translation initiation factor activity"/>
    <property type="evidence" value="ECO:0007669"/>
    <property type="project" value="UniProtKB-KW"/>
</dbReference>
<evidence type="ECO:0000256" key="2">
    <source>
        <dbReference type="ARBA" id="ARBA00022884"/>
    </source>
</evidence>
<evidence type="ECO:0000256" key="1">
    <source>
        <dbReference type="ARBA" id="ARBA00022540"/>
    </source>
</evidence>
<dbReference type="Gene3D" id="3.30.70.1130">
    <property type="entry name" value="EIF_2_alpha"/>
    <property type="match status" value="1"/>
</dbReference>
<dbReference type="Pfam" id="PF07541">
    <property type="entry name" value="EIF_2_alpha"/>
    <property type="match status" value="1"/>
</dbReference>
<keyword evidence="2" id="KW-0694">RNA-binding</keyword>
<proteinExistence type="predicted"/>
<dbReference type="AlphaFoldDB" id="T1A406"/>
<dbReference type="GO" id="GO:0003723">
    <property type="term" value="F:RNA binding"/>
    <property type="evidence" value="ECO:0007669"/>
    <property type="project" value="UniProtKB-KW"/>
</dbReference>
<dbReference type="EMBL" id="AUZY01006100">
    <property type="protein sequence ID" value="EQD55371.1"/>
    <property type="molecule type" value="Genomic_DNA"/>
</dbReference>
<evidence type="ECO:0000313" key="4">
    <source>
        <dbReference type="EMBL" id="EQD55371.1"/>
    </source>
</evidence>
<dbReference type="InterPro" id="IPR011488">
    <property type="entry name" value="TIF_2_asu"/>
</dbReference>
<keyword evidence="1 4" id="KW-0396">Initiation factor</keyword>
<reference evidence="4" key="2">
    <citation type="journal article" date="2014" name="ISME J.">
        <title>Microbial stratification in low pH oxic and suboxic macroscopic growths along an acid mine drainage.</title>
        <authorList>
            <person name="Mendez-Garcia C."/>
            <person name="Mesa V."/>
            <person name="Sprenger R.R."/>
            <person name="Richter M."/>
            <person name="Diez M.S."/>
            <person name="Solano J."/>
            <person name="Bargiela R."/>
            <person name="Golyshina O.V."/>
            <person name="Manteca A."/>
            <person name="Ramos J.L."/>
            <person name="Gallego J.R."/>
            <person name="Llorente I."/>
            <person name="Martins Dos Santos V.A."/>
            <person name="Jensen O.N."/>
            <person name="Pelaez A.I."/>
            <person name="Sanchez J."/>
            <person name="Ferrer M."/>
        </authorList>
    </citation>
    <scope>NUCLEOTIDE SEQUENCE</scope>
</reference>
<reference evidence="4" key="1">
    <citation type="submission" date="2013-08" db="EMBL/GenBank/DDBJ databases">
        <authorList>
            <person name="Mendez C."/>
            <person name="Richter M."/>
            <person name="Ferrer M."/>
            <person name="Sanchez J."/>
        </authorList>
    </citation>
    <scope>NUCLEOTIDE SEQUENCE</scope>
</reference>
<gene>
    <name evidence="4" type="ORF">B1B_09258</name>
</gene>
<dbReference type="FunFam" id="3.30.70.1130:FF:000002">
    <property type="entry name" value="Translation initiation factor 2 subunit alpha"/>
    <property type="match status" value="1"/>
</dbReference>
<organism evidence="4">
    <name type="scientific">mine drainage metagenome</name>
    <dbReference type="NCBI Taxonomy" id="410659"/>
    <lineage>
        <taxon>unclassified sequences</taxon>
        <taxon>metagenomes</taxon>
        <taxon>ecological metagenomes</taxon>
    </lineage>
</organism>
<protein>
    <submittedName>
        <fullName evidence="4">Translation initiation factor IF-2 subunit alpha</fullName>
    </submittedName>
</protein>
<dbReference type="InterPro" id="IPR024055">
    <property type="entry name" value="TIF2_asu_C"/>
</dbReference>
<name>T1A406_9ZZZZ</name>
<comment type="caution">
    <text evidence="4">The sequence shown here is derived from an EMBL/GenBank/DDBJ whole genome shotgun (WGS) entry which is preliminary data.</text>
</comment>
<dbReference type="SUPFAM" id="SSF110993">
    <property type="entry name" value="eIF-2-alpha, C-terminal domain"/>
    <property type="match status" value="1"/>
</dbReference>
<sequence>MDNIVPPHVTILGTLSLSDRTPDGVAHLREALGAAEAVDPESVEVQYVGAPRYRIRVAASQYKAAEETLKKATEAALKSIRAAGGEGTFARA</sequence>
<evidence type="ECO:0000256" key="3">
    <source>
        <dbReference type="ARBA" id="ARBA00022917"/>
    </source>
</evidence>